<reference evidence="3" key="1">
    <citation type="submission" date="2016-03" db="EMBL/GenBank/DDBJ databases">
        <authorList>
            <person name="Ploux O."/>
        </authorList>
    </citation>
    <scope>NUCLEOTIDE SEQUENCE</scope>
    <source>
        <strain evidence="3">UC10</strain>
    </source>
</reference>
<keyword evidence="2" id="KW-0732">Signal</keyword>
<evidence type="ECO:0000256" key="1">
    <source>
        <dbReference type="SAM" id="MobiDB-lite"/>
    </source>
</evidence>
<feature type="signal peptide" evidence="2">
    <location>
        <begin position="1"/>
        <end position="26"/>
    </location>
</feature>
<evidence type="ECO:0008006" key="4">
    <source>
        <dbReference type="Google" id="ProtNLM"/>
    </source>
</evidence>
<feature type="compositionally biased region" description="Low complexity" evidence="1">
    <location>
        <begin position="25"/>
        <end position="60"/>
    </location>
</feature>
<sequence>MPWRSGLLVALGLGAALLSGAGIAHADSSGAGSSPGTGSSPNRSSSSAHSVSHPRPATTRTAKKRTLPTPSDPTPAPAEVAGLVLARRETYTAVARPAPRPPVQPAPTAPDPVTAVIRWFSELHDYLTGAPEAQPTPGDAISTPYGDIGKWMLGRTGKLADWPSPAYPFKTLYQPINVIIVDSTSTTAAESAQKLNAALTAAGFPPQQVHSTGYQGVIDGVAYGQQPTGSQEAFSNAHWLLINDHGRVFGPAPDPGGTGFVWTASFSREQPGLSNLNPTHIYVSFGKARDRVRDGLVAGGATSLGEVDLANKLVGRSVTTGDHDGYAVVISLN</sequence>
<organism evidence="3">
    <name type="scientific">uncultured Mycobacterium sp</name>
    <dbReference type="NCBI Taxonomy" id="171292"/>
    <lineage>
        <taxon>Bacteria</taxon>
        <taxon>Bacillati</taxon>
        <taxon>Actinomycetota</taxon>
        <taxon>Actinomycetes</taxon>
        <taxon>Mycobacteriales</taxon>
        <taxon>Mycobacteriaceae</taxon>
        <taxon>Mycobacterium</taxon>
        <taxon>environmental samples</taxon>
    </lineage>
</organism>
<dbReference type="AlphaFoldDB" id="A0A1Y5PGY0"/>
<name>A0A1Y5PGY0_9MYCO</name>
<accession>A0A1Y5PGY0</accession>
<evidence type="ECO:0000256" key="2">
    <source>
        <dbReference type="SAM" id="SignalP"/>
    </source>
</evidence>
<dbReference type="EMBL" id="FLQS01000015">
    <property type="protein sequence ID" value="SBS75391.1"/>
    <property type="molecule type" value="Genomic_DNA"/>
</dbReference>
<proteinExistence type="predicted"/>
<gene>
    <name evidence="3" type="ORF">MHPYR_220071</name>
</gene>
<evidence type="ECO:0000313" key="3">
    <source>
        <dbReference type="EMBL" id="SBS75391.1"/>
    </source>
</evidence>
<protein>
    <recommendedName>
        <fullName evidence="4">Secreted protein</fullName>
    </recommendedName>
</protein>
<feature type="region of interest" description="Disordered" evidence="1">
    <location>
        <begin position="25"/>
        <end position="77"/>
    </location>
</feature>
<feature type="chain" id="PRO_5013074092" description="Secreted protein" evidence="2">
    <location>
        <begin position="27"/>
        <end position="333"/>
    </location>
</feature>